<proteinExistence type="predicted"/>
<reference evidence="3 4" key="1">
    <citation type="submission" date="2017-07" db="EMBL/GenBank/DDBJ databases">
        <title>Draft genome sequence of aerobic hyperthermophilic archaea, Pyrobaculum aerophilum YKB31 and YKB32.</title>
        <authorList>
            <person name="Mochizuki T."/>
            <person name="Berliner A.J."/>
            <person name="Yoshida-Takashima Y."/>
            <person name="Takaki Y."/>
            <person name="Nunoura T."/>
            <person name="Takai K."/>
        </authorList>
    </citation>
    <scope>NUCLEOTIDE SEQUENCE [LARGE SCALE GENOMIC DNA]</scope>
    <source>
        <strain evidence="1 4">YKB31</strain>
        <strain evidence="2 3">YKB32</strain>
    </source>
</reference>
<dbReference type="AlphaFoldDB" id="A0A371R1H4"/>
<evidence type="ECO:0000313" key="2">
    <source>
        <dbReference type="EMBL" id="RFA97301.1"/>
    </source>
</evidence>
<comment type="caution">
    <text evidence="2">The sequence shown here is derived from an EMBL/GenBank/DDBJ whole genome shotgun (WGS) entry which is preliminary data.</text>
</comment>
<dbReference type="EMBL" id="NMUE01000026">
    <property type="protein sequence ID" value="RFA95067.1"/>
    <property type="molecule type" value="Genomic_DNA"/>
</dbReference>
<sequence>MGGLSAAYRKLASALPRLIELKHRLDELNSSAYKLGQLEVDPPAKDRYKEEGLQNGVYYYGPLLFVHADYPLKVTVDIRGREMRLMFSHYYNERRLKVRFEYYSDGKKMHVYAAHLMYLGYLNRVNNGALSQILTNAGAEGLAAAVDFASHYLADVAVRPRFKIEEKPRGRLTVYKASPEAEAYKYVLNAVNPAVIYLEFDRSVKAYMKGISSDEIRFNAYAYKGKSEALYVRLGDLKFLKYGDGSRAEQYADYHFMALDALYNGALSEALLKAAEEVVKHAERLLEEAKKLAPLVQMALR</sequence>
<dbReference type="EMBL" id="NMUF01000028">
    <property type="protein sequence ID" value="RFA97301.1"/>
    <property type="molecule type" value="Genomic_DNA"/>
</dbReference>
<evidence type="ECO:0000313" key="1">
    <source>
        <dbReference type="EMBL" id="RFA95067.1"/>
    </source>
</evidence>
<accession>A0A371R1H4</accession>
<protein>
    <submittedName>
        <fullName evidence="2">Uncharacterized protein</fullName>
    </submittedName>
</protein>
<dbReference type="Proteomes" id="UP000257123">
    <property type="component" value="Unassembled WGS sequence"/>
</dbReference>
<gene>
    <name evidence="1" type="ORF">CGL51_08310</name>
    <name evidence="2" type="ORF">CGL52_09515</name>
</gene>
<organism evidence="2 3">
    <name type="scientific">Pyrobaculum aerophilum</name>
    <dbReference type="NCBI Taxonomy" id="13773"/>
    <lineage>
        <taxon>Archaea</taxon>
        <taxon>Thermoproteota</taxon>
        <taxon>Thermoprotei</taxon>
        <taxon>Thermoproteales</taxon>
        <taxon>Thermoproteaceae</taxon>
        <taxon>Pyrobaculum</taxon>
    </lineage>
</organism>
<evidence type="ECO:0000313" key="4">
    <source>
        <dbReference type="Proteomes" id="UP000257123"/>
    </source>
</evidence>
<name>A0A371R1H4_9CREN</name>
<dbReference type="Proteomes" id="UP000256877">
    <property type="component" value="Unassembled WGS sequence"/>
</dbReference>
<evidence type="ECO:0000313" key="3">
    <source>
        <dbReference type="Proteomes" id="UP000256877"/>
    </source>
</evidence>
<dbReference type="RefSeq" id="WP_116421385.1">
    <property type="nucleotide sequence ID" value="NZ_NMUE01000026.1"/>
</dbReference>